<keyword evidence="12" id="KW-0997">Cell inner membrane</keyword>
<evidence type="ECO:0000256" key="5">
    <source>
        <dbReference type="ARBA" id="ARBA00022723"/>
    </source>
</evidence>
<reference evidence="14 15" key="2">
    <citation type="journal article" date="2012" name="PLoS ONE">
        <title>An ancient pathway combining carbon dioxide fixation with the generation and utilization of a sodium ion gradient for ATP synthesis.</title>
        <authorList>
            <person name="Poehlein A."/>
            <person name="Schmidt S."/>
            <person name="Kaster A.K."/>
            <person name="Goenrich M."/>
            <person name="Vollmers J."/>
            <person name="Thurmer A."/>
            <person name="Bertsch J."/>
            <person name="Schuchmann K."/>
            <person name="Voigt B."/>
            <person name="Hecker M."/>
            <person name="Daniel R."/>
            <person name="Thauer R.K."/>
            <person name="Gottschalk G."/>
            <person name="Muller V."/>
        </authorList>
    </citation>
    <scope>NUCLEOTIDE SEQUENCE [LARGE SCALE GENOMIC DNA]</scope>
    <source>
        <strain evidence="15">ATCC 29683 / DSM 1030 / JCM 2381 / KCTC 1655 / WB1</strain>
    </source>
</reference>
<dbReference type="Proteomes" id="UP000007177">
    <property type="component" value="Chromosome"/>
</dbReference>
<dbReference type="AlphaFoldDB" id="H6LDL2"/>
<name>H6LDL2_ACEWD</name>
<evidence type="ECO:0000256" key="9">
    <source>
        <dbReference type="ARBA" id="ARBA00048540"/>
    </source>
</evidence>
<feature type="binding site" evidence="11">
    <location>
        <position position="302"/>
    </location>
    <ligand>
        <name>Mg(2+)</name>
        <dbReference type="ChEBI" id="CHEBI:18420"/>
    </ligand>
</feature>
<evidence type="ECO:0000256" key="7">
    <source>
        <dbReference type="ARBA" id="ARBA00022842"/>
    </source>
</evidence>
<evidence type="ECO:0000256" key="12">
    <source>
        <dbReference type="RuleBase" id="RU363002"/>
    </source>
</evidence>
<dbReference type="HOGENOM" id="CLU_044403_1_0_9"/>
<reference evidence="15" key="1">
    <citation type="submission" date="2011-07" db="EMBL/GenBank/DDBJ databases">
        <title>Complete genome sequence of Acetobacterium woodii.</title>
        <authorList>
            <person name="Poehlein A."/>
            <person name="Schmidt S."/>
            <person name="Kaster A.-K."/>
            <person name="Goenrich M."/>
            <person name="Vollmers J."/>
            <person name="Thuermer A."/>
            <person name="Gottschalk G."/>
            <person name="Thauer R.K."/>
            <person name="Daniel R."/>
            <person name="Mueller V."/>
        </authorList>
    </citation>
    <scope>NUCLEOTIDE SEQUENCE [LARGE SCALE GENOMIC DNA]</scope>
    <source>
        <strain evidence="15">ATCC 29683 / DSM 1030 / JCM 2381 / KCTC 1655 / WB1</strain>
    </source>
</reference>
<keyword evidence="4 10" id="KW-0808">Transferase</keyword>
<evidence type="ECO:0000256" key="11">
    <source>
        <dbReference type="PIRSR" id="PIRSR006268-2"/>
    </source>
</evidence>
<dbReference type="EMBL" id="CP002987">
    <property type="protein sequence ID" value="AFA49176.1"/>
    <property type="molecule type" value="Genomic_DNA"/>
</dbReference>
<evidence type="ECO:0000313" key="14">
    <source>
        <dbReference type="EMBL" id="AFA49176.1"/>
    </source>
</evidence>
<evidence type="ECO:0000256" key="6">
    <source>
        <dbReference type="ARBA" id="ARBA00022827"/>
    </source>
</evidence>
<protein>
    <recommendedName>
        <fullName evidence="2 10">FAD:protein FMN transferase</fullName>
        <ecNumber evidence="1 10">2.7.1.180</ecNumber>
    </recommendedName>
    <alternativeName>
        <fullName evidence="8 10">Flavin transferase</fullName>
    </alternativeName>
</protein>
<dbReference type="InterPro" id="IPR003374">
    <property type="entry name" value="ApbE-like_sf"/>
</dbReference>
<proteinExistence type="inferred from homology"/>
<gene>
    <name evidence="14" type="primary">apbE</name>
    <name evidence="14" type="ordered locus">Awo_c24190</name>
</gene>
<keyword evidence="6 10" id="KW-0274">FAD</keyword>
<evidence type="ECO:0000256" key="4">
    <source>
        <dbReference type="ARBA" id="ARBA00022679"/>
    </source>
</evidence>
<dbReference type="Pfam" id="PF02424">
    <property type="entry name" value="ApbE"/>
    <property type="match status" value="1"/>
</dbReference>
<keyword evidence="13" id="KW-0472">Membrane</keyword>
<dbReference type="OrthoDB" id="9778595at2"/>
<evidence type="ECO:0000256" key="13">
    <source>
        <dbReference type="SAM" id="Phobius"/>
    </source>
</evidence>
<dbReference type="GO" id="GO:0046872">
    <property type="term" value="F:metal ion binding"/>
    <property type="evidence" value="ECO:0007669"/>
    <property type="project" value="UniProtKB-UniRule"/>
</dbReference>
<keyword evidence="13" id="KW-1133">Transmembrane helix</keyword>
<comment type="cofactor">
    <cofactor evidence="11">
        <name>Mg(2+)</name>
        <dbReference type="ChEBI" id="CHEBI:18420"/>
    </cofactor>
    <cofactor evidence="11">
        <name>Mn(2+)</name>
        <dbReference type="ChEBI" id="CHEBI:29035"/>
    </cofactor>
    <text evidence="11">Magnesium. Can also use manganese.</text>
</comment>
<dbReference type="EC" id="2.7.1.180" evidence="1 10"/>
<accession>H6LDL2</accession>
<dbReference type="InterPro" id="IPR024932">
    <property type="entry name" value="ApbE"/>
</dbReference>
<keyword evidence="13" id="KW-0812">Transmembrane</keyword>
<evidence type="ECO:0000256" key="10">
    <source>
        <dbReference type="PIRNR" id="PIRNR006268"/>
    </source>
</evidence>
<comment type="subcellular location">
    <subcellularLocation>
        <location evidence="12">Cell inner membrane</location>
        <topology evidence="12">Lipid-anchor</topology>
        <orientation evidence="12">Periplasmic side</orientation>
    </subcellularLocation>
</comment>
<dbReference type="GO" id="GO:0016740">
    <property type="term" value="F:transferase activity"/>
    <property type="evidence" value="ECO:0007669"/>
    <property type="project" value="UniProtKB-UniRule"/>
</dbReference>
<keyword evidence="12 14" id="KW-0449">Lipoprotein</keyword>
<keyword evidence="3 10" id="KW-0285">Flavoprotein</keyword>
<evidence type="ECO:0000256" key="8">
    <source>
        <dbReference type="ARBA" id="ARBA00031306"/>
    </source>
</evidence>
<dbReference type="STRING" id="931626.Awo_c24190"/>
<organism evidence="14 15">
    <name type="scientific">Acetobacterium woodii (strain ATCC 29683 / DSM 1030 / JCM 2381 / KCTC 1655 / WB1)</name>
    <dbReference type="NCBI Taxonomy" id="931626"/>
    <lineage>
        <taxon>Bacteria</taxon>
        <taxon>Bacillati</taxon>
        <taxon>Bacillota</taxon>
        <taxon>Clostridia</taxon>
        <taxon>Eubacteriales</taxon>
        <taxon>Eubacteriaceae</taxon>
        <taxon>Acetobacterium</taxon>
    </lineage>
</organism>
<dbReference type="eggNOG" id="COG1477">
    <property type="taxonomic scope" value="Bacteria"/>
</dbReference>
<sequence>MNQIGTKKKLKHVILFASVVMATFFLMSFLAGCEQGKTVTRSDFLLDTFVSITLYGESDESLLDQPFERIEALNTTLTAFETGSDLGLIKENAGIQPVVVSKDTYRIIEKSIEYSKSSGGYFDVTIGPLVDLWGIHSPEIKEAPAREAINETKLKTDYTKIVLNPDDQSVYLTDAGMSINLGAIAKGYIADEVMQIISAEGIKHALINLGGNVMVMGGKADNSDFEIGVEDPRNPGNGYLGVLSLKDGSVVTSGDYQRYFTDAAGQKYHHILDPFTGYPSKSGLIQVTVSASKSVDADSLSTTLFLLGLDEGLKKVESLPDVEAIFITDENHIVVTSGLKDTFVFDKKNYGNTYTITVR</sequence>
<dbReference type="SUPFAM" id="SSF143631">
    <property type="entry name" value="ApbE-like"/>
    <property type="match status" value="1"/>
</dbReference>
<dbReference type="PANTHER" id="PTHR30040">
    <property type="entry name" value="THIAMINE BIOSYNTHESIS LIPOPROTEIN APBE"/>
    <property type="match status" value="1"/>
</dbReference>
<keyword evidence="12" id="KW-1003">Cell membrane</keyword>
<evidence type="ECO:0000313" key="15">
    <source>
        <dbReference type="Proteomes" id="UP000007177"/>
    </source>
</evidence>
<feature type="transmembrane region" description="Helical" evidence="13">
    <location>
        <begin position="12"/>
        <end position="32"/>
    </location>
</feature>
<evidence type="ECO:0000256" key="1">
    <source>
        <dbReference type="ARBA" id="ARBA00011955"/>
    </source>
</evidence>
<feature type="binding site" evidence="11">
    <location>
        <position position="298"/>
    </location>
    <ligand>
        <name>Mg(2+)</name>
        <dbReference type="ChEBI" id="CHEBI:18420"/>
    </ligand>
</feature>
<keyword evidence="15" id="KW-1185">Reference proteome</keyword>
<dbReference type="PROSITE" id="PS51257">
    <property type="entry name" value="PROKAR_LIPOPROTEIN"/>
    <property type="match status" value="1"/>
</dbReference>
<comment type="similarity">
    <text evidence="10 12">Belongs to the ApbE family.</text>
</comment>
<dbReference type="PIRSF" id="PIRSF006268">
    <property type="entry name" value="ApbE"/>
    <property type="match status" value="1"/>
</dbReference>
<evidence type="ECO:0000256" key="2">
    <source>
        <dbReference type="ARBA" id="ARBA00016337"/>
    </source>
</evidence>
<evidence type="ECO:0000256" key="3">
    <source>
        <dbReference type="ARBA" id="ARBA00022630"/>
    </source>
</evidence>
<comment type="function">
    <text evidence="12">Flavin transferase that catalyzes the transfer of the FMN moiety of FAD and its covalent binding to the hydroxyl group of a threonine residue in a target flavoprotein.</text>
</comment>
<dbReference type="PANTHER" id="PTHR30040:SF2">
    <property type="entry name" value="FAD:PROTEIN FMN TRANSFERASE"/>
    <property type="match status" value="1"/>
</dbReference>
<dbReference type="RefSeq" id="WP_014356776.1">
    <property type="nucleotide sequence ID" value="NC_016894.1"/>
</dbReference>
<feature type="binding site" evidence="11">
    <location>
        <position position="183"/>
    </location>
    <ligand>
        <name>Mg(2+)</name>
        <dbReference type="ChEBI" id="CHEBI:18420"/>
    </ligand>
</feature>
<dbReference type="KEGG" id="awo:Awo_c24190"/>
<keyword evidence="5 10" id="KW-0479">Metal-binding</keyword>
<comment type="catalytic activity">
    <reaction evidence="9 10 12">
        <text>L-threonyl-[protein] + FAD = FMN-L-threonyl-[protein] + AMP + H(+)</text>
        <dbReference type="Rhea" id="RHEA:36847"/>
        <dbReference type="Rhea" id="RHEA-COMP:11060"/>
        <dbReference type="Rhea" id="RHEA-COMP:11061"/>
        <dbReference type="ChEBI" id="CHEBI:15378"/>
        <dbReference type="ChEBI" id="CHEBI:30013"/>
        <dbReference type="ChEBI" id="CHEBI:57692"/>
        <dbReference type="ChEBI" id="CHEBI:74257"/>
        <dbReference type="ChEBI" id="CHEBI:456215"/>
        <dbReference type="EC" id="2.7.1.180"/>
    </reaction>
</comment>
<dbReference type="GO" id="GO:0005886">
    <property type="term" value="C:plasma membrane"/>
    <property type="evidence" value="ECO:0007669"/>
    <property type="project" value="UniProtKB-SubCell"/>
</dbReference>
<keyword evidence="7 10" id="KW-0460">Magnesium</keyword>
<dbReference type="Gene3D" id="3.10.520.10">
    <property type="entry name" value="ApbE-like domains"/>
    <property type="match status" value="1"/>
</dbReference>